<evidence type="ECO:0000256" key="1">
    <source>
        <dbReference type="ARBA" id="ARBA00005417"/>
    </source>
</evidence>
<keyword evidence="3" id="KW-0547">Nucleotide-binding</keyword>
<evidence type="ECO:0000256" key="3">
    <source>
        <dbReference type="ARBA" id="ARBA00022741"/>
    </source>
</evidence>
<evidence type="ECO:0000256" key="4">
    <source>
        <dbReference type="ARBA" id="ARBA00022840"/>
    </source>
</evidence>
<accession>A0ABY6CE87</accession>
<dbReference type="PANTHER" id="PTHR43776">
    <property type="entry name" value="TRANSPORT ATP-BINDING PROTEIN"/>
    <property type="match status" value="1"/>
</dbReference>
<feature type="domain" description="ABC transporter" evidence="5">
    <location>
        <begin position="4"/>
        <end position="243"/>
    </location>
</feature>
<gene>
    <name evidence="6" type="ORF">N8A98_04970</name>
</gene>
<dbReference type="PROSITE" id="PS50893">
    <property type="entry name" value="ABC_TRANSPORTER_2"/>
    <property type="match status" value="2"/>
</dbReference>
<evidence type="ECO:0000313" key="6">
    <source>
        <dbReference type="EMBL" id="UXN70546.1"/>
    </source>
</evidence>
<dbReference type="InterPro" id="IPR003593">
    <property type="entry name" value="AAA+_ATPase"/>
</dbReference>
<evidence type="ECO:0000313" key="7">
    <source>
        <dbReference type="Proteomes" id="UP001061862"/>
    </source>
</evidence>
<comment type="similarity">
    <text evidence="1">Belongs to the ABC transporter superfamily.</text>
</comment>
<dbReference type="InterPro" id="IPR050319">
    <property type="entry name" value="ABC_transp_ATP-bind"/>
</dbReference>
<dbReference type="EMBL" id="CP104965">
    <property type="protein sequence ID" value="UXN70546.1"/>
    <property type="molecule type" value="Genomic_DNA"/>
</dbReference>
<dbReference type="InterPro" id="IPR003439">
    <property type="entry name" value="ABC_transporter-like_ATP-bd"/>
</dbReference>
<dbReference type="InterPro" id="IPR027417">
    <property type="entry name" value="P-loop_NTPase"/>
</dbReference>
<feature type="domain" description="ABC transporter" evidence="5">
    <location>
        <begin position="263"/>
        <end position="510"/>
    </location>
</feature>
<organism evidence="6 7">
    <name type="scientific">Devosia neptuniae</name>
    <dbReference type="NCBI Taxonomy" id="191302"/>
    <lineage>
        <taxon>Bacteria</taxon>
        <taxon>Pseudomonadati</taxon>
        <taxon>Pseudomonadota</taxon>
        <taxon>Alphaproteobacteria</taxon>
        <taxon>Hyphomicrobiales</taxon>
        <taxon>Devosiaceae</taxon>
        <taxon>Devosia</taxon>
    </lineage>
</organism>
<keyword evidence="2" id="KW-0813">Transport</keyword>
<sequence length="526" mass="57426">MSLLEVKGLSVRFGSAEAVSDVSFTLERGERFGIIGESGSGKTLTAMAVTGLLPEGAVMGGSISIDGVPLPANEREMARLRGKRIGMVFQEPMTALNPLMRVTDQIEEAIILNRSDSAQLDVPYLLKEVGLELRHGDRFPHELSGGQRQRVMIAMALASQPDILIADEPTSALDLITQKRVLDLIAEICTRRHMALLFISHDLKAVGVLCSRVAVMHRGRLVETGPAASVFSDPQQDYTRRLVAASRFEVTREDHPLGGAPLLAVEDVLRDYRQGGFWLWREKPLRAVAGVSFAISEGECVALVGPSGCGKTTLAKIIVGLDSATSGQVRLGGMAYHGADLPRGQRRDISLVFQDPFGSFNPRLTIAQSLGEPLRLEAKLDPVERQRRLVEAIEAVGLRGDMLARYPHEFSGGQRQRLAIARALVTRPKLVVLDEPVSALDVSVRGEVLALLARLQAEFGLTYLIISHDIDMVRAVADRVLVMEAGRIVEEGSPETIFAQPQHRLTRELMAARLPDVGETLQDRRA</sequence>
<dbReference type="NCBIfam" id="NF007739">
    <property type="entry name" value="PRK10419.1"/>
    <property type="match status" value="2"/>
</dbReference>
<evidence type="ECO:0000259" key="5">
    <source>
        <dbReference type="PROSITE" id="PS50893"/>
    </source>
</evidence>
<dbReference type="RefSeq" id="WP_262169636.1">
    <property type="nucleotide sequence ID" value="NZ_CP104965.1"/>
</dbReference>
<dbReference type="GO" id="GO:0005524">
    <property type="term" value="F:ATP binding"/>
    <property type="evidence" value="ECO:0007669"/>
    <property type="project" value="UniProtKB-KW"/>
</dbReference>
<dbReference type="SMART" id="SM00382">
    <property type="entry name" value="AAA"/>
    <property type="match status" value="2"/>
</dbReference>
<dbReference type="PROSITE" id="PS00211">
    <property type="entry name" value="ABC_TRANSPORTER_1"/>
    <property type="match status" value="2"/>
</dbReference>
<proteinExistence type="inferred from homology"/>
<dbReference type="CDD" id="cd03257">
    <property type="entry name" value="ABC_NikE_OppD_transporters"/>
    <property type="match status" value="2"/>
</dbReference>
<dbReference type="NCBIfam" id="NF008453">
    <property type="entry name" value="PRK11308.1"/>
    <property type="match status" value="2"/>
</dbReference>
<keyword evidence="7" id="KW-1185">Reference proteome</keyword>
<reference evidence="6 7" key="1">
    <citation type="submission" date="2022-09" db="EMBL/GenBank/DDBJ databases">
        <title>Interaction between co-microsymbionts with complementary sets of symbiotic genes in legume-rhizobium systems.</title>
        <authorList>
            <person name="Safronova V."/>
            <person name="Sazanova A."/>
            <person name="Afonin A."/>
            <person name="Chirak E."/>
        </authorList>
    </citation>
    <scope>NUCLEOTIDE SEQUENCE [LARGE SCALE GENOMIC DNA]</scope>
    <source>
        <strain evidence="6 7">A18/4-1</strain>
    </source>
</reference>
<keyword evidence="4 6" id="KW-0067">ATP-binding</keyword>
<name>A0ABY6CE87_9HYPH</name>
<dbReference type="Gene3D" id="3.40.50.300">
    <property type="entry name" value="P-loop containing nucleotide triphosphate hydrolases"/>
    <property type="match status" value="2"/>
</dbReference>
<dbReference type="SUPFAM" id="SSF52540">
    <property type="entry name" value="P-loop containing nucleoside triphosphate hydrolases"/>
    <property type="match status" value="2"/>
</dbReference>
<dbReference type="PANTHER" id="PTHR43776:SF7">
    <property type="entry name" value="D,D-DIPEPTIDE TRANSPORT ATP-BINDING PROTEIN DDPF-RELATED"/>
    <property type="match status" value="1"/>
</dbReference>
<dbReference type="Proteomes" id="UP001061862">
    <property type="component" value="Chromosome"/>
</dbReference>
<protein>
    <submittedName>
        <fullName evidence="6">ABC transporter ATP-binding protein</fullName>
    </submittedName>
</protein>
<evidence type="ECO:0000256" key="2">
    <source>
        <dbReference type="ARBA" id="ARBA00022448"/>
    </source>
</evidence>
<dbReference type="Pfam" id="PF00005">
    <property type="entry name" value="ABC_tran"/>
    <property type="match status" value="2"/>
</dbReference>
<dbReference type="InterPro" id="IPR017871">
    <property type="entry name" value="ABC_transporter-like_CS"/>
</dbReference>